<name>E0I9Y0_9BACL</name>
<dbReference type="EMBL" id="AEDD01000006">
    <property type="protein sequence ID" value="EFM10557.1"/>
    <property type="molecule type" value="Genomic_DNA"/>
</dbReference>
<dbReference type="STRING" id="717606.PaecuDRAFT_2467"/>
<dbReference type="InterPro" id="IPR032816">
    <property type="entry name" value="VTT_dom"/>
</dbReference>
<sequence length="203" mass="23020">MIQHFLDFLMEFGALGLFIHAFIDAVIFPIPALFLQIPLSLVNPSNALWLATVGFIGCLLGTPVGYWIGRSLGNAVLYKILKKSWVESATKLFERNGETAILLGSFTPIPFKVFTILSGTLKFPLWRLIAYAAIGRAVKFYVVGLLFYLYGRSAEGMMKNVSLYIFAIAVPLVLVFLWVRRRIRRKRQLKQEEQEQGQKTETL</sequence>
<keyword evidence="2" id="KW-0472">Membrane</keyword>
<feature type="transmembrane region" description="Helical" evidence="2">
    <location>
        <begin position="161"/>
        <end position="179"/>
    </location>
</feature>
<feature type="domain" description="VTT" evidence="3">
    <location>
        <begin position="43"/>
        <end position="147"/>
    </location>
</feature>
<feature type="transmembrane region" description="Helical" evidence="2">
    <location>
        <begin position="12"/>
        <end position="35"/>
    </location>
</feature>
<feature type="transmembrane region" description="Helical" evidence="2">
    <location>
        <begin position="100"/>
        <end position="121"/>
    </location>
</feature>
<dbReference type="PANTHER" id="PTHR42709">
    <property type="entry name" value="ALKALINE PHOSPHATASE LIKE PROTEIN"/>
    <property type="match status" value="1"/>
</dbReference>
<dbReference type="eggNOG" id="COG1238">
    <property type="taxonomic scope" value="Bacteria"/>
</dbReference>
<dbReference type="AlphaFoldDB" id="E0I9Y0"/>
<dbReference type="RefSeq" id="WP_006038461.1">
    <property type="nucleotide sequence ID" value="NZ_AEDD01000006.1"/>
</dbReference>
<evidence type="ECO:0000259" key="3">
    <source>
        <dbReference type="Pfam" id="PF09335"/>
    </source>
</evidence>
<accession>E0I9Y0</accession>
<dbReference type="Proteomes" id="UP000005387">
    <property type="component" value="Unassembled WGS sequence"/>
</dbReference>
<keyword evidence="2" id="KW-1133">Transmembrane helix</keyword>
<evidence type="ECO:0000256" key="1">
    <source>
        <dbReference type="ARBA" id="ARBA00010792"/>
    </source>
</evidence>
<keyword evidence="5" id="KW-1185">Reference proteome</keyword>
<dbReference type="OrthoDB" id="9810270at2"/>
<protein>
    <recommendedName>
        <fullName evidence="3">VTT domain-containing protein</fullName>
    </recommendedName>
</protein>
<feature type="transmembrane region" description="Helical" evidence="2">
    <location>
        <begin position="128"/>
        <end position="149"/>
    </location>
</feature>
<dbReference type="GO" id="GO:0005886">
    <property type="term" value="C:plasma membrane"/>
    <property type="evidence" value="ECO:0007669"/>
    <property type="project" value="TreeGrafter"/>
</dbReference>
<organism evidence="4 5">
    <name type="scientific">Paenibacillus curdlanolyticus YK9</name>
    <dbReference type="NCBI Taxonomy" id="717606"/>
    <lineage>
        <taxon>Bacteria</taxon>
        <taxon>Bacillati</taxon>
        <taxon>Bacillota</taxon>
        <taxon>Bacilli</taxon>
        <taxon>Bacillales</taxon>
        <taxon>Paenibacillaceae</taxon>
        <taxon>Paenibacillus</taxon>
    </lineage>
</organism>
<dbReference type="Pfam" id="PF09335">
    <property type="entry name" value="VTT_dom"/>
    <property type="match status" value="1"/>
</dbReference>
<feature type="transmembrane region" description="Helical" evidence="2">
    <location>
        <begin position="47"/>
        <end position="68"/>
    </location>
</feature>
<gene>
    <name evidence="4" type="ORF">PaecuDRAFT_2467</name>
</gene>
<evidence type="ECO:0000313" key="4">
    <source>
        <dbReference type="EMBL" id="EFM10557.1"/>
    </source>
</evidence>
<keyword evidence="2" id="KW-0812">Transmembrane</keyword>
<evidence type="ECO:0000313" key="5">
    <source>
        <dbReference type="Proteomes" id="UP000005387"/>
    </source>
</evidence>
<dbReference type="InterPro" id="IPR051311">
    <property type="entry name" value="DedA_domain"/>
</dbReference>
<proteinExistence type="inferred from homology"/>
<comment type="similarity">
    <text evidence="1">Belongs to the DedA family.</text>
</comment>
<evidence type="ECO:0000256" key="2">
    <source>
        <dbReference type="SAM" id="Phobius"/>
    </source>
</evidence>
<dbReference type="PANTHER" id="PTHR42709:SF11">
    <property type="entry name" value="DEDA FAMILY PROTEIN"/>
    <property type="match status" value="1"/>
</dbReference>
<reference evidence="4 5" key="1">
    <citation type="submission" date="2010-07" db="EMBL/GenBank/DDBJ databases">
        <title>The draft genome of Paenibacillus curdlanolyticus YK9.</title>
        <authorList>
            <consortium name="US DOE Joint Genome Institute (JGI-PGF)"/>
            <person name="Lucas S."/>
            <person name="Copeland A."/>
            <person name="Lapidus A."/>
            <person name="Cheng J.-F."/>
            <person name="Bruce D."/>
            <person name="Goodwin L."/>
            <person name="Pitluck S."/>
            <person name="Land M.L."/>
            <person name="Hauser L."/>
            <person name="Chang Y.-J."/>
            <person name="Jeffries C."/>
            <person name="Anderson I.J."/>
            <person name="Johnson E."/>
            <person name="Loganathan U."/>
            <person name="Mulhopadhyay B."/>
            <person name="Kyrpides N."/>
            <person name="Woyke T.J."/>
        </authorList>
    </citation>
    <scope>NUCLEOTIDE SEQUENCE [LARGE SCALE GENOMIC DNA]</scope>
    <source>
        <strain evidence="4 5">YK9</strain>
    </source>
</reference>